<dbReference type="AlphaFoldDB" id="A0AA39MVM1"/>
<organism evidence="2 3">
    <name type="scientific">Armillaria borealis</name>
    <dbReference type="NCBI Taxonomy" id="47425"/>
    <lineage>
        <taxon>Eukaryota</taxon>
        <taxon>Fungi</taxon>
        <taxon>Dikarya</taxon>
        <taxon>Basidiomycota</taxon>
        <taxon>Agaricomycotina</taxon>
        <taxon>Agaricomycetes</taxon>
        <taxon>Agaricomycetidae</taxon>
        <taxon>Agaricales</taxon>
        <taxon>Marasmiineae</taxon>
        <taxon>Physalacriaceae</taxon>
        <taxon>Armillaria</taxon>
    </lineage>
</organism>
<gene>
    <name evidence="2" type="ORF">EV421DRAFT_157062</name>
</gene>
<reference evidence="2" key="1">
    <citation type="submission" date="2023-06" db="EMBL/GenBank/DDBJ databases">
        <authorList>
            <consortium name="Lawrence Berkeley National Laboratory"/>
            <person name="Ahrendt S."/>
            <person name="Sahu N."/>
            <person name="Indic B."/>
            <person name="Wong-Bajracharya J."/>
            <person name="Merenyi Z."/>
            <person name="Ke H.-M."/>
            <person name="Monk M."/>
            <person name="Kocsube S."/>
            <person name="Drula E."/>
            <person name="Lipzen A."/>
            <person name="Balint B."/>
            <person name="Henrissat B."/>
            <person name="Andreopoulos B."/>
            <person name="Martin F.M."/>
            <person name="Harder C.B."/>
            <person name="Rigling D."/>
            <person name="Ford K.L."/>
            <person name="Foster G.D."/>
            <person name="Pangilinan J."/>
            <person name="Papanicolaou A."/>
            <person name="Barry K."/>
            <person name="LaButti K."/>
            <person name="Viragh M."/>
            <person name="Koriabine M."/>
            <person name="Yan M."/>
            <person name="Riley R."/>
            <person name="Champramary S."/>
            <person name="Plett K.L."/>
            <person name="Tsai I.J."/>
            <person name="Slot J."/>
            <person name="Sipos G."/>
            <person name="Plett J."/>
            <person name="Nagy L.G."/>
            <person name="Grigoriev I.V."/>
        </authorList>
    </citation>
    <scope>NUCLEOTIDE SEQUENCE</scope>
    <source>
        <strain evidence="2">FPL87.14</strain>
    </source>
</reference>
<dbReference type="PANTHER" id="PTHR21660">
    <property type="entry name" value="THIOESTERASE SUPERFAMILY MEMBER-RELATED"/>
    <property type="match status" value="1"/>
</dbReference>
<dbReference type="Gene3D" id="3.10.129.10">
    <property type="entry name" value="Hotdog Thioesterase"/>
    <property type="match status" value="1"/>
</dbReference>
<dbReference type="SUPFAM" id="SSF54637">
    <property type="entry name" value="Thioesterase/thiol ester dehydrase-isomerase"/>
    <property type="match status" value="1"/>
</dbReference>
<dbReference type="InterPro" id="IPR029069">
    <property type="entry name" value="HotDog_dom_sf"/>
</dbReference>
<evidence type="ECO:0008006" key="4">
    <source>
        <dbReference type="Google" id="ProtNLM"/>
    </source>
</evidence>
<dbReference type="Proteomes" id="UP001175226">
    <property type="component" value="Unassembled WGS sequence"/>
</dbReference>
<evidence type="ECO:0000256" key="1">
    <source>
        <dbReference type="ARBA" id="ARBA00022801"/>
    </source>
</evidence>
<comment type="caution">
    <text evidence="2">The sequence shown here is derived from an EMBL/GenBank/DDBJ whole genome shotgun (WGS) entry which is preliminary data.</text>
</comment>
<evidence type="ECO:0000313" key="2">
    <source>
        <dbReference type="EMBL" id="KAK0447709.1"/>
    </source>
</evidence>
<dbReference type="InterPro" id="IPR039298">
    <property type="entry name" value="ACOT13"/>
</dbReference>
<dbReference type="PANTHER" id="PTHR21660:SF1">
    <property type="entry name" value="ACYL-COENZYME A THIOESTERASE 13"/>
    <property type="match status" value="1"/>
</dbReference>
<dbReference type="CDD" id="cd03443">
    <property type="entry name" value="PaaI_thioesterase"/>
    <property type="match status" value="1"/>
</dbReference>
<sequence length="241" mass="26071">MTVANAGLGFFPSSTSKKLIGASIVISSHFLCKIKDVRTCSSTTTVSFIMSSIPRSFLHSLPAAPHIDVSTIKGNISDEEKQLGANIFSYFVNSREESYGAEVGRRLRLVEMNIWGRDACGTAAQGQTIFEIDVEKDMCNVFGTLHGACAAYIVDPCSVSSLVVLGAAIGADGTGVSQSLNVIWHQPAKMGTKLRVVSTSVFIHGRIRTARCELWDKERDKLYVSAIHTTVNNTRPSLAKL</sequence>
<evidence type="ECO:0000313" key="3">
    <source>
        <dbReference type="Proteomes" id="UP001175226"/>
    </source>
</evidence>
<keyword evidence="3" id="KW-1185">Reference proteome</keyword>
<protein>
    <recommendedName>
        <fullName evidence="4">Thioesterase domain-containing protein</fullName>
    </recommendedName>
</protein>
<dbReference type="EMBL" id="JAUEPT010000011">
    <property type="protein sequence ID" value="KAK0447709.1"/>
    <property type="molecule type" value="Genomic_DNA"/>
</dbReference>
<keyword evidence="1" id="KW-0378">Hydrolase</keyword>
<dbReference type="GO" id="GO:0047617">
    <property type="term" value="F:fatty acyl-CoA hydrolase activity"/>
    <property type="evidence" value="ECO:0007669"/>
    <property type="project" value="InterPro"/>
</dbReference>
<accession>A0AA39MVM1</accession>
<name>A0AA39MVM1_9AGAR</name>
<proteinExistence type="predicted"/>